<dbReference type="Pfam" id="PF11127">
    <property type="entry name" value="YgaP-like_TM"/>
    <property type="match status" value="1"/>
</dbReference>
<sequence>MFYAKNLPVWERLVRLAAAGVMGSCAAHFWGTPVGYTWAAAGVVMAATAVVGFCPMCAMAGRKIAATQRKKREESSR</sequence>
<dbReference type="Proteomes" id="UP000033874">
    <property type="component" value="Unassembled WGS sequence"/>
</dbReference>
<evidence type="ECO:0000313" key="3">
    <source>
        <dbReference type="EMBL" id="KKW94190.1"/>
    </source>
</evidence>
<gene>
    <name evidence="3" type="ORF">YP76_04660</name>
</gene>
<keyword evidence="1" id="KW-0812">Transmembrane</keyword>
<protein>
    <recommendedName>
        <fullName evidence="2">Inner membrane protein YgaP-like transmembrane domain-containing protein</fullName>
    </recommendedName>
</protein>
<feature type="transmembrane region" description="Helical" evidence="1">
    <location>
        <begin position="12"/>
        <end position="30"/>
    </location>
</feature>
<evidence type="ECO:0000313" key="4">
    <source>
        <dbReference type="Proteomes" id="UP000033874"/>
    </source>
</evidence>
<organism evidence="3 4">
    <name type="scientific">Sphingobium chungbukense</name>
    <dbReference type="NCBI Taxonomy" id="56193"/>
    <lineage>
        <taxon>Bacteria</taxon>
        <taxon>Pseudomonadati</taxon>
        <taxon>Pseudomonadota</taxon>
        <taxon>Alphaproteobacteria</taxon>
        <taxon>Sphingomonadales</taxon>
        <taxon>Sphingomonadaceae</taxon>
        <taxon>Sphingobium</taxon>
    </lineage>
</organism>
<accession>A0A0M3AWH5</accession>
<evidence type="ECO:0000259" key="2">
    <source>
        <dbReference type="Pfam" id="PF11127"/>
    </source>
</evidence>
<keyword evidence="1" id="KW-0472">Membrane</keyword>
<keyword evidence="4" id="KW-1185">Reference proteome</keyword>
<dbReference type="AlphaFoldDB" id="A0A0M3AWH5"/>
<feature type="transmembrane region" description="Helical" evidence="1">
    <location>
        <begin position="36"/>
        <end position="61"/>
    </location>
</feature>
<keyword evidence="1" id="KW-1133">Transmembrane helix</keyword>
<dbReference type="RefSeq" id="WP_046762637.1">
    <property type="nucleotide sequence ID" value="NZ_LBIC01000001.1"/>
</dbReference>
<comment type="caution">
    <text evidence="3">The sequence shown here is derived from an EMBL/GenBank/DDBJ whole genome shotgun (WGS) entry which is preliminary data.</text>
</comment>
<evidence type="ECO:0000256" key="1">
    <source>
        <dbReference type="SAM" id="Phobius"/>
    </source>
</evidence>
<reference evidence="3 4" key="1">
    <citation type="submission" date="2015-04" db="EMBL/GenBank/DDBJ databases">
        <title>Genome sequence of aromatic hydrocarbons-degrading Sphingobium chungbukense DJ77.</title>
        <authorList>
            <person name="Kim Y.-C."/>
            <person name="Chae J.-C."/>
        </authorList>
    </citation>
    <scope>NUCLEOTIDE SEQUENCE [LARGE SCALE GENOMIC DNA]</scope>
    <source>
        <strain evidence="3 4">DJ77</strain>
    </source>
</reference>
<feature type="domain" description="Inner membrane protein YgaP-like transmembrane" evidence="2">
    <location>
        <begin position="4"/>
        <end position="63"/>
    </location>
</feature>
<dbReference type="PATRIC" id="fig|56193.3.peg.961"/>
<proteinExistence type="predicted"/>
<name>A0A0M3AWH5_9SPHN</name>
<dbReference type="EMBL" id="LBIC01000001">
    <property type="protein sequence ID" value="KKW94190.1"/>
    <property type="molecule type" value="Genomic_DNA"/>
</dbReference>
<dbReference type="InterPro" id="IPR021309">
    <property type="entry name" value="YgaP-like_TM"/>
</dbReference>